<dbReference type="GO" id="GO:0000272">
    <property type="term" value="P:polysaccharide catabolic process"/>
    <property type="evidence" value="ECO:0007669"/>
    <property type="project" value="UniProtKB-KW"/>
</dbReference>
<keyword evidence="8" id="KW-0732">Signal</keyword>
<dbReference type="GO" id="GO:0031176">
    <property type="term" value="F:endo-1,4-beta-xylanase activity"/>
    <property type="evidence" value="ECO:0007669"/>
    <property type="project" value="UniProtKB-ARBA"/>
</dbReference>
<dbReference type="InterPro" id="IPR031158">
    <property type="entry name" value="GH10_AS"/>
</dbReference>
<dbReference type="Gene3D" id="3.20.20.80">
    <property type="entry name" value="Glycosidases"/>
    <property type="match status" value="1"/>
</dbReference>
<evidence type="ECO:0000313" key="11">
    <source>
        <dbReference type="Proteomes" id="UP001347796"/>
    </source>
</evidence>
<protein>
    <recommendedName>
        <fullName evidence="9">GH10 domain-containing protein</fullName>
    </recommendedName>
</protein>
<feature type="signal peptide" evidence="8">
    <location>
        <begin position="1"/>
        <end position="19"/>
    </location>
</feature>
<organism evidence="10 11">
    <name type="scientific">Patella caerulea</name>
    <name type="common">Rayed Mediterranean limpet</name>
    <dbReference type="NCBI Taxonomy" id="87958"/>
    <lineage>
        <taxon>Eukaryota</taxon>
        <taxon>Metazoa</taxon>
        <taxon>Spiralia</taxon>
        <taxon>Lophotrochozoa</taxon>
        <taxon>Mollusca</taxon>
        <taxon>Gastropoda</taxon>
        <taxon>Patellogastropoda</taxon>
        <taxon>Patelloidea</taxon>
        <taxon>Patellidae</taxon>
        <taxon>Patella</taxon>
    </lineage>
</organism>
<evidence type="ECO:0000313" key="10">
    <source>
        <dbReference type="EMBL" id="KAK6195012.1"/>
    </source>
</evidence>
<keyword evidence="2" id="KW-0677">Repeat</keyword>
<keyword evidence="3" id="KW-0378">Hydrolase</keyword>
<evidence type="ECO:0000256" key="8">
    <source>
        <dbReference type="SAM" id="SignalP"/>
    </source>
</evidence>
<dbReference type="InterPro" id="IPR003305">
    <property type="entry name" value="CenC_carb-bd"/>
</dbReference>
<evidence type="ECO:0000259" key="9">
    <source>
        <dbReference type="PROSITE" id="PS51760"/>
    </source>
</evidence>
<proteinExistence type="inferred from homology"/>
<dbReference type="InterPro" id="IPR017853">
    <property type="entry name" value="GH"/>
</dbReference>
<feature type="domain" description="GH10" evidence="9">
    <location>
        <begin position="200"/>
        <end position="497"/>
    </location>
</feature>
<comment type="caution">
    <text evidence="10">The sequence shown here is derived from an EMBL/GenBank/DDBJ whole genome shotgun (WGS) entry which is preliminary data.</text>
</comment>
<dbReference type="SUPFAM" id="SSF51445">
    <property type="entry name" value="(Trans)glycosidases"/>
    <property type="match status" value="1"/>
</dbReference>
<dbReference type="Pfam" id="PF02018">
    <property type="entry name" value="CBM_4_9"/>
    <property type="match status" value="1"/>
</dbReference>
<sequence length="569" mass="64238">MGVRGNMLLVLLILQGILAVRNLFQNPGLESTNGWTCLDCSGSLSSDKRSGSHSYHVTGRNHDFSGASQEVQVSGGHYYYFKVWVKIDNTANGKWYHDVQGQIDILHNNGQHEYQQVGETNYVFPGRWYLVGGDHYVAGNIKSIRFYVQIPEAGVNYHIDDAQMDEVAYLSNFANEANQRIDNLRKANLAISLSGSASPSGLQVEIQQTKSEFGWGSAVDANMIVDGNKKAYQNFFYDIFEWAVLENAMKWPAIEGSKGNYNYDTPLRAVNSMESKGIIMRGHNIFWGGDFVPNWQKSMSGSQLRPELEKHIKGMVGHFKGKFRHWDVNNENLHLHFYEDKLRDQYITQWMFRETKKLDPSATCYLNDYNIIANSGSTMAYVDQAYWFKASGVPLGGMGIQSHFGAYVDVSSVKRRLDEIAAVGLPVWITELDISEPDETKKAKKYEDLMRLYFSHPAVKGVMFWGFWDGRHWRPQAALANGNNVTPNAAGRKVQELLKRTWRTNETHNIGHGQTVHIRAFKGSYKLLVRHNGHVIHTQNFSLGGHGNNLKINLSGSGSNPHVDHVLIG</sequence>
<dbReference type="InterPro" id="IPR008979">
    <property type="entry name" value="Galactose-bd-like_sf"/>
</dbReference>
<evidence type="ECO:0000256" key="6">
    <source>
        <dbReference type="ARBA" id="ARBA00023326"/>
    </source>
</evidence>
<evidence type="ECO:0000256" key="1">
    <source>
        <dbReference type="ARBA" id="ARBA00007495"/>
    </source>
</evidence>
<evidence type="ECO:0000256" key="5">
    <source>
        <dbReference type="ARBA" id="ARBA00023295"/>
    </source>
</evidence>
<comment type="similarity">
    <text evidence="1">Belongs to the glycosyl hydrolase 10 (cellulase F) family.</text>
</comment>
<feature type="chain" id="PRO_5042987568" description="GH10 domain-containing protein" evidence="8">
    <location>
        <begin position="20"/>
        <end position="569"/>
    </location>
</feature>
<dbReference type="PROSITE" id="PS00591">
    <property type="entry name" value="GH10_1"/>
    <property type="match status" value="1"/>
</dbReference>
<keyword evidence="5" id="KW-0326">Glycosidase</keyword>
<reference evidence="10 11" key="1">
    <citation type="submission" date="2024-01" db="EMBL/GenBank/DDBJ databases">
        <title>The genome of the rayed Mediterranean limpet Patella caerulea (Linnaeus, 1758).</title>
        <authorList>
            <person name="Anh-Thu Weber A."/>
            <person name="Halstead-Nussloch G."/>
        </authorList>
    </citation>
    <scope>NUCLEOTIDE SEQUENCE [LARGE SCALE GENOMIC DNA]</scope>
    <source>
        <strain evidence="10">AATW-2023a</strain>
        <tissue evidence="10">Whole specimen</tissue>
    </source>
</reference>
<feature type="active site" description="Nucleophile" evidence="7">
    <location>
        <position position="431"/>
    </location>
</feature>
<keyword evidence="11" id="KW-1185">Reference proteome</keyword>
<keyword evidence="4" id="KW-0119">Carbohydrate metabolism</keyword>
<evidence type="ECO:0000256" key="4">
    <source>
        <dbReference type="ARBA" id="ARBA00023277"/>
    </source>
</evidence>
<dbReference type="PANTHER" id="PTHR31490">
    <property type="entry name" value="GLYCOSYL HYDROLASE"/>
    <property type="match status" value="1"/>
</dbReference>
<dbReference type="PROSITE" id="PS51760">
    <property type="entry name" value="GH10_2"/>
    <property type="match status" value="1"/>
</dbReference>
<dbReference type="PRINTS" id="PR00134">
    <property type="entry name" value="GLHYDRLASE10"/>
</dbReference>
<accession>A0AAN8Q2C6</accession>
<evidence type="ECO:0000256" key="2">
    <source>
        <dbReference type="ARBA" id="ARBA00022737"/>
    </source>
</evidence>
<keyword evidence="6" id="KW-0624">Polysaccharide degradation</keyword>
<dbReference type="EMBL" id="JAZGQO010000001">
    <property type="protein sequence ID" value="KAK6195012.1"/>
    <property type="molecule type" value="Genomic_DNA"/>
</dbReference>
<evidence type="ECO:0000256" key="3">
    <source>
        <dbReference type="ARBA" id="ARBA00022801"/>
    </source>
</evidence>
<dbReference type="Pfam" id="PF00331">
    <property type="entry name" value="Glyco_hydro_10"/>
    <property type="match status" value="1"/>
</dbReference>
<dbReference type="SMART" id="SM00633">
    <property type="entry name" value="Glyco_10"/>
    <property type="match status" value="1"/>
</dbReference>
<evidence type="ECO:0000256" key="7">
    <source>
        <dbReference type="PROSITE-ProRule" id="PRU10061"/>
    </source>
</evidence>
<gene>
    <name evidence="10" type="ORF">SNE40_000533</name>
</gene>
<dbReference type="SUPFAM" id="SSF49785">
    <property type="entry name" value="Galactose-binding domain-like"/>
    <property type="match status" value="1"/>
</dbReference>
<dbReference type="Proteomes" id="UP001347796">
    <property type="component" value="Unassembled WGS sequence"/>
</dbReference>
<dbReference type="InterPro" id="IPR001000">
    <property type="entry name" value="GH10_dom"/>
</dbReference>
<dbReference type="InterPro" id="IPR044846">
    <property type="entry name" value="GH10"/>
</dbReference>
<dbReference type="AlphaFoldDB" id="A0AAN8Q2C6"/>
<dbReference type="Gene3D" id="2.60.120.260">
    <property type="entry name" value="Galactose-binding domain-like"/>
    <property type="match status" value="1"/>
</dbReference>
<name>A0AAN8Q2C6_PATCE</name>
<dbReference type="PANTHER" id="PTHR31490:SF1">
    <property type="entry name" value="ENDO-1,4-BETA-XYLANASE 1"/>
    <property type="match status" value="1"/>
</dbReference>